<reference evidence="9" key="1">
    <citation type="journal article" date="2014" name="Nat. Commun.">
        <title>The rainbow trout genome provides novel insights into evolution after whole-genome duplication in vertebrates.</title>
        <authorList>
            <person name="Berthelot C."/>
            <person name="Brunet F."/>
            <person name="Chalopin D."/>
            <person name="Juanchich A."/>
            <person name="Bernard M."/>
            <person name="Noel B."/>
            <person name="Bento P."/>
            <person name="Da Silva C."/>
            <person name="Labadie K."/>
            <person name="Alberti A."/>
            <person name="Aury J.M."/>
            <person name="Louis A."/>
            <person name="Dehais P."/>
            <person name="Bardou P."/>
            <person name="Montfort J."/>
            <person name="Klopp C."/>
            <person name="Cabau C."/>
            <person name="Gaspin C."/>
            <person name="Thorgaard G.H."/>
            <person name="Boussaha M."/>
            <person name="Quillet E."/>
            <person name="Guyomard R."/>
            <person name="Galiana D."/>
            <person name="Bobe J."/>
            <person name="Volff J.N."/>
            <person name="Genet C."/>
            <person name="Wincker P."/>
            <person name="Jaillon O."/>
            <person name="Roest Crollius H."/>
            <person name="Guiguen Y."/>
        </authorList>
    </citation>
    <scope>NUCLEOTIDE SEQUENCE [LARGE SCALE GENOMIC DNA]</scope>
</reference>
<dbReference type="InterPro" id="IPR006329">
    <property type="entry name" value="AMPD"/>
</dbReference>
<comment type="pathway">
    <text evidence="2">Purine metabolism; IMP biosynthesis via salvage pathway; IMP from AMP: step 1/1.</text>
</comment>
<sequence>MSQKHLLNFIQTTYKTEADRVVLEKGGRKLTLREVFEHLNMDPYDLTVDSLDVHAGRQTFHRFDKFNSKYNPVGASELREIYLKTDNLIDGEYFARIIKEVSHDLEESKYQHAEPRLSIYGRSADEWDSLSKWFIQHKVHSTNMQWIIQVPRI</sequence>
<dbReference type="GO" id="GO:0032264">
    <property type="term" value="P:IMP salvage"/>
    <property type="evidence" value="ECO:0007669"/>
    <property type="project" value="InterPro"/>
</dbReference>
<dbReference type="EC" id="3.5.4.6" evidence="4"/>
<comment type="similarity">
    <text evidence="3">Belongs to the metallo-dependent hydrolases superfamily. Adenosine and AMP deaminases family.</text>
</comment>
<accession>A0A060YJE8</accession>
<dbReference type="InterPro" id="IPR032466">
    <property type="entry name" value="Metal_Hydrolase"/>
</dbReference>
<dbReference type="PaxDb" id="8022-A0A060YJE8"/>
<comment type="cofactor">
    <cofactor evidence="1">
        <name>Zn(2+)</name>
        <dbReference type="ChEBI" id="CHEBI:29105"/>
    </cofactor>
</comment>
<dbReference type="SUPFAM" id="SSF51556">
    <property type="entry name" value="Metallo-dependent hydrolases"/>
    <property type="match status" value="1"/>
</dbReference>
<dbReference type="Pfam" id="PF19326">
    <property type="entry name" value="AMP_deaminase"/>
    <property type="match status" value="1"/>
</dbReference>
<dbReference type="GO" id="GO:0046872">
    <property type="term" value="F:metal ion binding"/>
    <property type="evidence" value="ECO:0007669"/>
    <property type="project" value="UniProtKB-KW"/>
</dbReference>
<gene>
    <name evidence="9" type="ORF">GSONMT00018165001</name>
</gene>
<evidence type="ECO:0000313" key="9">
    <source>
        <dbReference type="EMBL" id="CDQ89235.1"/>
    </source>
</evidence>
<organism evidence="9 10">
    <name type="scientific">Oncorhynchus mykiss</name>
    <name type="common">Rainbow trout</name>
    <name type="synonym">Salmo gairdneri</name>
    <dbReference type="NCBI Taxonomy" id="8022"/>
    <lineage>
        <taxon>Eukaryota</taxon>
        <taxon>Metazoa</taxon>
        <taxon>Chordata</taxon>
        <taxon>Craniata</taxon>
        <taxon>Vertebrata</taxon>
        <taxon>Euteleostomi</taxon>
        <taxon>Actinopterygii</taxon>
        <taxon>Neopterygii</taxon>
        <taxon>Teleostei</taxon>
        <taxon>Protacanthopterygii</taxon>
        <taxon>Salmoniformes</taxon>
        <taxon>Salmonidae</taxon>
        <taxon>Salmoninae</taxon>
        <taxon>Oncorhynchus</taxon>
    </lineage>
</organism>
<dbReference type="EMBL" id="FR909327">
    <property type="protein sequence ID" value="CDQ89235.1"/>
    <property type="molecule type" value="Genomic_DNA"/>
</dbReference>
<protein>
    <recommendedName>
        <fullName evidence="4">AMP deaminase</fullName>
        <ecNumber evidence="4">3.5.4.6</ecNumber>
    </recommendedName>
</protein>
<dbReference type="STRING" id="8022.A0A060YJE8"/>
<evidence type="ECO:0000256" key="3">
    <source>
        <dbReference type="ARBA" id="ARBA00006676"/>
    </source>
</evidence>
<evidence type="ECO:0000256" key="5">
    <source>
        <dbReference type="ARBA" id="ARBA00022723"/>
    </source>
</evidence>
<proteinExistence type="inferred from homology"/>
<dbReference type="GO" id="GO:0046033">
    <property type="term" value="P:AMP metabolic process"/>
    <property type="evidence" value="ECO:0007669"/>
    <property type="project" value="TreeGrafter"/>
</dbReference>
<dbReference type="GO" id="GO:0005829">
    <property type="term" value="C:cytosol"/>
    <property type="evidence" value="ECO:0007669"/>
    <property type="project" value="TreeGrafter"/>
</dbReference>
<dbReference type="GO" id="GO:0003876">
    <property type="term" value="F:AMP deaminase activity"/>
    <property type="evidence" value="ECO:0007669"/>
    <property type="project" value="UniProtKB-EC"/>
</dbReference>
<name>A0A060YJE8_ONCMY</name>
<keyword evidence="6" id="KW-0378">Hydrolase</keyword>
<evidence type="ECO:0000313" key="10">
    <source>
        <dbReference type="Proteomes" id="UP000193380"/>
    </source>
</evidence>
<keyword evidence="8" id="KW-0546">Nucleotide metabolism</keyword>
<dbReference type="PANTHER" id="PTHR11359">
    <property type="entry name" value="AMP DEAMINASE"/>
    <property type="match status" value="1"/>
</dbReference>
<keyword evidence="7" id="KW-0862">Zinc</keyword>
<keyword evidence="5" id="KW-0479">Metal-binding</keyword>
<dbReference type="AlphaFoldDB" id="A0A060YJE8"/>
<dbReference type="Proteomes" id="UP000193380">
    <property type="component" value="Unassembled WGS sequence"/>
</dbReference>
<evidence type="ECO:0000256" key="7">
    <source>
        <dbReference type="ARBA" id="ARBA00022833"/>
    </source>
</evidence>
<dbReference type="Gene3D" id="3.20.20.140">
    <property type="entry name" value="Metal-dependent hydrolases"/>
    <property type="match status" value="1"/>
</dbReference>
<dbReference type="FunFam" id="4.10.800.20:FF:000001">
    <property type="entry name" value="AMP deaminase"/>
    <property type="match status" value="1"/>
</dbReference>
<dbReference type="Gene3D" id="4.10.800.20">
    <property type="match status" value="1"/>
</dbReference>
<evidence type="ECO:0000256" key="1">
    <source>
        <dbReference type="ARBA" id="ARBA00001947"/>
    </source>
</evidence>
<dbReference type="PANTHER" id="PTHR11359:SF2">
    <property type="entry name" value="AMP DEAMINASE 3"/>
    <property type="match status" value="1"/>
</dbReference>
<reference evidence="9" key="2">
    <citation type="submission" date="2014-03" db="EMBL/GenBank/DDBJ databases">
        <authorList>
            <person name="Genoscope - CEA"/>
        </authorList>
    </citation>
    <scope>NUCLEOTIDE SEQUENCE</scope>
</reference>
<evidence type="ECO:0000256" key="6">
    <source>
        <dbReference type="ARBA" id="ARBA00022801"/>
    </source>
</evidence>
<evidence type="ECO:0000256" key="8">
    <source>
        <dbReference type="ARBA" id="ARBA00023080"/>
    </source>
</evidence>
<evidence type="ECO:0000256" key="4">
    <source>
        <dbReference type="ARBA" id="ARBA00012775"/>
    </source>
</evidence>
<evidence type="ECO:0000256" key="2">
    <source>
        <dbReference type="ARBA" id="ARBA00004955"/>
    </source>
</evidence>